<dbReference type="NCBIfam" id="TIGR01484">
    <property type="entry name" value="HAD-SF-IIB"/>
    <property type="match status" value="1"/>
</dbReference>
<dbReference type="Pfam" id="PF08282">
    <property type="entry name" value="Hydrolase_3"/>
    <property type="match status" value="1"/>
</dbReference>
<dbReference type="PANTHER" id="PTHR10000:SF25">
    <property type="entry name" value="PHOSPHATASE YKRA-RELATED"/>
    <property type="match status" value="1"/>
</dbReference>
<dbReference type="AlphaFoldDB" id="A0A1H6X8P0"/>
<dbReference type="EMBL" id="FNYK01000081">
    <property type="protein sequence ID" value="SEJ23824.1"/>
    <property type="molecule type" value="Genomic_DNA"/>
</dbReference>
<name>A0A1H6X8P0_9FIRM</name>
<organism evidence="1 2">
    <name type="scientific">Sharpea azabuensis</name>
    <dbReference type="NCBI Taxonomy" id="322505"/>
    <lineage>
        <taxon>Bacteria</taxon>
        <taxon>Bacillati</taxon>
        <taxon>Bacillota</taxon>
        <taxon>Erysipelotrichia</taxon>
        <taxon>Erysipelotrichales</taxon>
        <taxon>Coprobacillaceae</taxon>
        <taxon>Sharpea</taxon>
    </lineage>
</organism>
<dbReference type="InterPro" id="IPR036412">
    <property type="entry name" value="HAD-like_sf"/>
</dbReference>
<dbReference type="Gene3D" id="3.40.50.1000">
    <property type="entry name" value="HAD superfamily/HAD-like"/>
    <property type="match status" value="1"/>
</dbReference>
<dbReference type="Gene3D" id="3.30.1240.10">
    <property type="match status" value="1"/>
</dbReference>
<protein>
    <recommendedName>
        <fullName evidence="3">Cof subfamily of IIB subfamily of haloacid dehalogenase superfamily/HAD-superfamily hydrolase, subfamily IIB</fullName>
    </recommendedName>
</protein>
<gene>
    <name evidence="1" type="ORF">SAMN04487834_10819</name>
</gene>
<evidence type="ECO:0008006" key="3">
    <source>
        <dbReference type="Google" id="ProtNLM"/>
    </source>
</evidence>
<reference evidence="2" key="1">
    <citation type="submission" date="2016-10" db="EMBL/GenBank/DDBJ databases">
        <authorList>
            <person name="Varghese N."/>
            <person name="Submissions S."/>
        </authorList>
    </citation>
    <scope>NUCLEOTIDE SEQUENCE [LARGE SCALE GENOMIC DNA]</scope>
    <source>
        <strain evidence="2">DSM 20406</strain>
    </source>
</reference>
<dbReference type="eggNOG" id="COG0561">
    <property type="taxonomic scope" value="Bacteria"/>
</dbReference>
<dbReference type="RefSeq" id="WP_074732776.1">
    <property type="nucleotide sequence ID" value="NZ_CACVPP010000072.1"/>
</dbReference>
<dbReference type="GO" id="GO:0000287">
    <property type="term" value="F:magnesium ion binding"/>
    <property type="evidence" value="ECO:0007669"/>
    <property type="project" value="TreeGrafter"/>
</dbReference>
<evidence type="ECO:0000313" key="2">
    <source>
        <dbReference type="Proteomes" id="UP000183028"/>
    </source>
</evidence>
<proteinExistence type="predicted"/>
<dbReference type="STRING" id="322505.SAMN04487836_13916"/>
<dbReference type="Proteomes" id="UP000183028">
    <property type="component" value="Unassembled WGS sequence"/>
</dbReference>
<dbReference type="PANTHER" id="PTHR10000">
    <property type="entry name" value="PHOSPHOSERINE PHOSPHATASE"/>
    <property type="match status" value="1"/>
</dbReference>
<dbReference type="InterPro" id="IPR006379">
    <property type="entry name" value="HAD-SF_hydro_IIB"/>
</dbReference>
<accession>A0A1H6X8P0</accession>
<evidence type="ECO:0000313" key="1">
    <source>
        <dbReference type="EMBL" id="SEJ23824.1"/>
    </source>
</evidence>
<sequence length="261" mass="29818">MKRKYFFFDIDGTLTNLETRELVLSALKTIEHLQKAGHFVAIASGRAYYKTKDVASQAHIHNIVCNGGAGIVLNDKLVKNEPLDRKKALALLDEANRLNLGTLVAFDDSIDVFMNDERFIRQVGLRQEPTRYYYDPNKSYATIKDIYKIYLAINLEDEDKLTLKDTLGHVRFGDGYLTYQHDKKDQGIKDMLELVGGKDEDVFVFGDAENDMVMFRDEWYKVALKSHATGNDLLRSKADYVSDYAENDGIYKACKKLGFID</sequence>
<dbReference type="GO" id="GO:0016791">
    <property type="term" value="F:phosphatase activity"/>
    <property type="evidence" value="ECO:0007669"/>
    <property type="project" value="TreeGrafter"/>
</dbReference>
<dbReference type="OrthoDB" id="9810101at2"/>
<dbReference type="GO" id="GO:0005829">
    <property type="term" value="C:cytosol"/>
    <property type="evidence" value="ECO:0007669"/>
    <property type="project" value="TreeGrafter"/>
</dbReference>
<dbReference type="InterPro" id="IPR023214">
    <property type="entry name" value="HAD_sf"/>
</dbReference>
<dbReference type="SUPFAM" id="SSF56784">
    <property type="entry name" value="HAD-like"/>
    <property type="match status" value="1"/>
</dbReference>
<keyword evidence="2" id="KW-1185">Reference proteome</keyword>